<evidence type="ECO:0000256" key="4">
    <source>
        <dbReference type="ARBA" id="ARBA00022475"/>
    </source>
</evidence>
<feature type="transmembrane region" description="Helical" evidence="9">
    <location>
        <begin position="12"/>
        <end position="31"/>
    </location>
</feature>
<feature type="transmembrane region" description="Helical" evidence="9">
    <location>
        <begin position="194"/>
        <end position="214"/>
    </location>
</feature>
<dbReference type="RefSeq" id="WP_056977726.1">
    <property type="nucleotide sequence ID" value="NZ_AYZR01000004.1"/>
</dbReference>
<evidence type="ECO:0000256" key="9">
    <source>
        <dbReference type="SAM" id="Phobius"/>
    </source>
</evidence>
<dbReference type="InterPro" id="IPR018461">
    <property type="entry name" value="Na/H_Antiport_NhaC-like_C"/>
</dbReference>
<feature type="domain" description="Na+/H+ antiporter NhaC-like C-terminal" evidence="10">
    <location>
        <begin position="162"/>
        <end position="454"/>
    </location>
</feature>
<dbReference type="GO" id="GO:0015297">
    <property type="term" value="F:antiporter activity"/>
    <property type="evidence" value="ECO:0007669"/>
    <property type="project" value="UniProtKB-KW"/>
</dbReference>
<accession>A0A0R2CRS4</accession>
<evidence type="ECO:0000313" key="12">
    <source>
        <dbReference type="Proteomes" id="UP000051256"/>
    </source>
</evidence>
<keyword evidence="12" id="KW-1185">Reference proteome</keyword>
<sequence>MKQEQTKIQVSLTEGITILVVMMLILGLGVIKFQLSPEVPILVVIGLLMLWARVRHFSWDRINQGLVEGVSTGIIPIFIFILIGALISTWIMSGVIPSLMVFGFQLITARWFLPSVFLVCAIVGSAIGSALTVISTVGIAFLGMGITMGLNPAMIAGAIISGAVFGDKTSPLSDSTNLAAAIVGADLFSHIKNLMWSTIPAFFVALIGYMLIGPTSSQFDSSAITKTVTTLNQHFFISPWALLPIGLMFVCAWIKIPSIPTLFINIAVAVGMIFMTQPRTSLAKIVDVIVNGFVAKTGNTNVDTLLSRGGILAMMSTVSLVIMALGLGGMLMNLGIIEAVMVPVSKHLKSPSALVTATILSGIGVNLFVGEQYLASILPGNAFKETYKRAGLAPVALSRVLEDGGTVINYLVPWGVAAVFTANALGIPTLQYLPFVFFSLASPIFSLLSAYTGIGLKHLKSNSKDSKELAGN</sequence>
<dbReference type="PANTHER" id="PTHR33451">
    <property type="entry name" value="MALATE-2H(+)/NA(+)-LACTATE ANTIPORTER"/>
    <property type="match status" value="1"/>
</dbReference>
<comment type="similarity">
    <text evidence="8">Belongs to the NhaC Na(+)/H(+) (TC 2.A.35) antiporter family.</text>
</comment>
<dbReference type="EMBL" id="AYZR01000004">
    <property type="protein sequence ID" value="KRM94494.1"/>
    <property type="molecule type" value="Genomic_DNA"/>
</dbReference>
<keyword evidence="6 9" id="KW-1133">Transmembrane helix</keyword>
<feature type="transmembrane region" description="Helical" evidence="9">
    <location>
        <begin position="66"/>
        <end position="91"/>
    </location>
</feature>
<feature type="transmembrane region" description="Helical" evidence="9">
    <location>
        <begin position="235"/>
        <end position="256"/>
    </location>
</feature>
<evidence type="ECO:0000256" key="7">
    <source>
        <dbReference type="ARBA" id="ARBA00023136"/>
    </source>
</evidence>
<feature type="transmembrane region" description="Helical" evidence="9">
    <location>
        <begin position="407"/>
        <end position="426"/>
    </location>
</feature>
<dbReference type="PANTHER" id="PTHR33451:SF6">
    <property type="entry name" value="NA(+)_H(+) ANTIPORTER NHAC"/>
    <property type="match status" value="1"/>
</dbReference>
<evidence type="ECO:0000259" key="10">
    <source>
        <dbReference type="Pfam" id="PF03553"/>
    </source>
</evidence>
<evidence type="ECO:0000256" key="5">
    <source>
        <dbReference type="ARBA" id="ARBA00022692"/>
    </source>
</evidence>
<comment type="subcellular location">
    <subcellularLocation>
        <location evidence="1">Cell membrane</location>
        <topology evidence="1">Multi-pass membrane protein</topology>
    </subcellularLocation>
</comment>
<keyword evidence="3" id="KW-0050">Antiport</keyword>
<evidence type="ECO:0000313" key="11">
    <source>
        <dbReference type="EMBL" id="KRM94494.1"/>
    </source>
</evidence>
<dbReference type="NCBIfam" id="TIGR00931">
    <property type="entry name" value="antiport_nhaC"/>
    <property type="match status" value="1"/>
</dbReference>
<dbReference type="InterPro" id="IPR052180">
    <property type="entry name" value="NhaC_Na-H+_Antiporter"/>
</dbReference>
<feature type="transmembrane region" description="Helical" evidence="9">
    <location>
        <begin position="111"/>
        <end position="134"/>
    </location>
</feature>
<keyword evidence="5 9" id="KW-0812">Transmembrane</keyword>
<keyword evidence="2" id="KW-0813">Transport</keyword>
<dbReference type="GO" id="GO:0005886">
    <property type="term" value="C:plasma membrane"/>
    <property type="evidence" value="ECO:0007669"/>
    <property type="project" value="UniProtKB-SubCell"/>
</dbReference>
<feature type="transmembrane region" description="Helical" evidence="9">
    <location>
        <begin position="311"/>
        <end position="332"/>
    </location>
</feature>
<evidence type="ECO:0000256" key="3">
    <source>
        <dbReference type="ARBA" id="ARBA00022449"/>
    </source>
</evidence>
<evidence type="ECO:0000256" key="8">
    <source>
        <dbReference type="ARBA" id="ARBA00038435"/>
    </source>
</evidence>
<protein>
    <submittedName>
        <fullName evidence="11">Na+ H+ antiporter NhaC</fullName>
    </submittedName>
</protein>
<feature type="transmembrane region" description="Helical" evidence="9">
    <location>
        <begin position="352"/>
        <end position="369"/>
    </location>
</feature>
<dbReference type="Proteomes" id="UP000051256">
    <property type="component" value="Unassembled WGS sequence"/>
</dbReference>
<dbReference type="InterPro" id="IPR004770">
    <property type="entry name" value="Na/H_antiport_NhaC"/>
</dbReference>
<comment type="caution">
    <text evidence="11">The sequence shown here is derived from an EMBL/GenBank/DDBJ whole genome shotgun (WGS) entry which is preliminary data.</text>
</comment>
<evidence type="ECO:0000256" key="2">
    <source>
        <dbReference type="ARBA" id="ARBA00022448"/>
    </source>
</evidence>
<feature type="transmembrane region" description="Helical" evidence="9">
    <location>
        <begin position="432"/>
        <end position="454"/>
    </location>
</feature>
<dbReference type="AlphaFoldDB" id="A0A0R2CRS4"/>
<name>A0A0R2CRS4_9LACO</name>
<dbReference type="Pfam" id="PF03553">
    <property type="entry name" value="Na_H_antiporter"/>
    <property type="match status" value="1"/>
</dbReference>
<feature type="transmembrane region" description="Helical" evidence="9">
    <location>
        <begin position="37"/>
        <end position="54"/>
    </location>
</feature>
<dbReference type="STRING" id="1423802.FC56_GL001451"/>
<dbReference type="PATRIC" id="fig|1423802.4.peg.1469"/>
<feature type="transmembrane region" description="Helical" evidence="9">
    <location>
        <begin position="141"/>
        <end position="165"/>
    </location>
</feature>
<evidence type="ECO:0000256" key="1">
    <source>
        <dbReference type="ARBA" id="ARBA00004651"/>
    </source>
</evidence>
<keyword evidence="4" id="KW-1003">Cell membrane</keyword>
<evidence type="ECO:0000256" key="6">
    <source>
        <dbReference type="ARBA" id="ARBA00022989"/>
    </source>
</evidence>
<reference evidence="11 12" key="1">
    <citation type="journal article" date="2015" name="Genome Announc.">
        <title>Expanding the biotechnology potential of lactobacilli through comparative genomics of 213 strains and associated genera.</title>
        <authorList>
            <person name="Sun Z."/>
            <person name="Harris H.M."/>
            <person name="McCann A."/>
            <person name="Guo C."/>
            <person name="Argimon S."/>
            <person name="Zhang W."/>
            <person name="Yang X."/>
            <person name="Jeffery I.B."/>
            <person name="Cooney J.C."/>
            <person name="Kagawa T.F."/>
            <person name="Liu W."/>
            <person name="Song Y."/>
            <person name="Salvetti E."/>
            <person name="Wrobel A."/>
            <person name="Rasinkangas P."/>
            <person name="Parkhill J."/>
            <person name="Rea M.C."/>
            <person name="O'Sullivan O."/>
            <person name="Ritari J."/>
            <person name="Douillard F.P."/>
            <person name="Paul Ross R."/>
            <person name="Yang R."/>
            <person name="Briner A.E."/>
            <person name="Felis G.E."/>
            <person name="de Vos W.M."/>
            <person name="Barrangou R."/>
            <person name="Klaenhammer T.R."/>
            <person name="Caufield P.W."/>
            <person name="Cui Y."/>
            <person name="Zhang H."/>
            <person name="O'Toole P.W."/>
        </authorList>
    </citation>
    <scope>NUCLEOTIDE SEQUENCE [LARGE SCALE GENOMIC DNA]</scope>
    <source>
        <strain evidence="11 12">DSM 24302</strain>
    </source>
</reference>
<organism evidence="11 12">
    <name type="scientific">Lentilactobacillus senioris DSM 24302 = JCM 17472</name>
    <dbReference type="NCBI Taxonomy" id="1423802"/>
    <lineage>
        <taxon>Bacteria</taxon>
        <taxon>Bacillati</taxon>
        <taxon>Bacillota</taxon>
        <taxon>Bacilli</taxon>
        <taxon>Lactobacillales</taxon>
        <taxon>Lactobacillaceae</taxon>
        <taxon>Lentilactobacillus</taxon>
    </lineage>
</organism>
<proteinExistence type="inferred from homology"/>
<keyword evidence="7 9" id="KW-0472">Membrane</keyword>
<gene>
    <name evidence="11" type="ORF">FC56_GL001451</name>
</gene>